<comment type="cofactor">
    <cofactor evidence="1">
        <name>biotin</name>
        <dbReference type="ChEBI" id="CHEBI:57586"/>
    </cofactor>
</comment>
<reference evidence="11 12" key="1">
    <citation type="submission" date="2019-03" db="EMBL/GenBank/DDBJ databases">
        <title>Genomics of glacier-inhabiting Cryobacterium strains.</title>
        <authorList>
            <person name="Liu Q."/>
            <person name="Xin Y.-H."/>
        </authorList>
    </citation>
    <scope>NUCLEOTIDE SEQUENCE [LARGE SCALE GENOMIC DNA]</scope>
    <source>
        <strain evidence="11 12">TMT1-23-1</strain>
    </source>
</reference>
<name>A0ABY2JGT1_9MICO</name>
<dbReference type="SUPFAM" id="SSF56059">
    <property type="entry name" value="Glutathione synthetase ATP-binding domain-like"/>
    <property type="match status" value="1"/>
</dbReference>
<accession>A0ABY2JGT1</accession>
<keyword evidence="12" id="KW-1185">Reference proteome</keyword>
<keyword evidence="6" id="KW-0092">Biotin</keyword>
<dbReference type="PROSITE" id="PS00867">
    <property type="entry name" value="CPSASE_2"/>
    <property type="match status" value="1"/>
</dbReference>
<dbReference type="Pfam" id="PF00364">
    <property type="entry name" value="Biotin_lipoyl"/>
    <property type="match status" value="1"/>
</dbReference>
<dbReference type="InterPro" id="IPR005479">
    <property type="entry name" value="CPAse_ATP-bd"/>
</dbReference>
<feature type="region of interest" description="Disordered" evidence="8">
    <location>
        <begin position="1"/>
        <end position="21"/>
    </location>
</feature>
<sequence>MTSNAPTSNAPTSNAPTPRRKPFETVLVANRGEIACRIIRTLRALGIRSVAVYSDADRDALHVSLADAAVRLGPAAPHASYLNIDAILAAAAATGAGAVHPGYGFLSENEAFARACADAGLVFVGPGLTALAVMGDKIRGKNHVAGSGVPVIPGFSRPGQSDAQLVAAAAAEVGYPLLIKPSAGGGGKGMLRVDAAGELADALVTARRVAQGSFGDDTLLLERYLDRPRHIEVQVLADASGAVIHLGERECSLQRRHQKVIEEAPSPLLDPATRARIGEAACRAARSVGYTGAGTVEFLVSDMAPDEFFFMEMNTRLQVEHPVTELVTGLDLVEWQLRIAAGESLPLTQAEVVLTGHAIEARVYAENPARGFLPSQGAVLSLSEPVGDGIRVDSSLRPGLTISGVYDPMLAKVIAWGADRAEALARLDRALADTVVLGVHTNVEFLRLLLRNPDVAAGRLDTGLIERSLPGLGLRGMPGQPLPDHFSVAAALFLHAAAGSGTGPWAQPNGWRLGPARPARYSLRVSATETVDVAVLTGPDGLSVAVDDRMPVPARLSPVADHSGTFACELDGRLEVLQLVSDGPRLWLGQNGFSAELVHRSRAERLADRLAGRGRAGGEAGTARPEVRSPMPGTVVAVHLATGDLIVAGQRILTVEAMKMEHHLLAETDGLLTVGVRPGDLVRLDQIVASVDAVAVATTTLTEASAPDTEATPSATPVKGDPT</sequence>
<dbReference type="PROSITE" id="PS00866">
    <property type="entry name" value="CPSASE_1"/>
    <property type="match status" value="1"/>
</dbReference>
<dbReference type="Pfam" id="PF02785">
    <property type="entry name" value="Biotin_carb_C"/>
    <property type="match status" value="1"/>
</dbReference>
<comment type="caution">
    <text evidence="11">The sequence shown here is derived from an EMBL/GenBank/DDBJ whole genome shotgun (WGS) entry which is preliminary data.</text>
</comment>
<dbReference type="InterPro" id="IPR016185">
    <property type="entry name" value="PreATP-grasp_dom_sf"/>
</dbReference>
<keyword evidence="3" id="KW-0436">Ligase</keyword>
<evidence type="ECO:0000313" key="11">
    <source>
        <dbReference type="EMBL" id="TFD05323.1"/>
    </source>
</evidence>
<dbReference type="InterPro" id="IPR011761">
    <property type="entry name" value="ATP-grasp"/>
</dbReference>
<dbReference type="PROSITE" id="PS50979">
    <property type="entry name" value="BC"/>
    <property type="match status" value="1"/>
</dbReference>
<dbReference type="Pfam" id="PF21139">
    <property type="entry name" value="BT_MCC_alpha"/>
    <property type="match status" value="1"/>
</dbReference>
<feature type="domain" description="Biotin carboxylation" evidence="10">
    <location>
        <begin position="22"/>
        <end position="470"/>
    </location>
</feature>
<evidence type="ECO:0000256" key="3">
    <source>
        <dbReference type="ARBA" id="ARBA00022598"/>
    </source>
</evidence>
<organism evidence="11 12">
    <name type="scientific">Cryobacterium sinapicolor</name>
    <dbReference type="NCBI Taxonomy" id="1259236"/>
    <lineage>
        <taxon>Bacteria</taxon>
        <taxon>Bacillati</taxon>
        <taxon>Actinomycetota</taxon>
        <taxon>Actinomycetes</taxon>
        <taxon>Micrococcales</taxon>
        <taxon>Microbacteriaceae</taxon>
        <taxon>Cryobacterium</taxon>
    </lineage>
</organism>
<protein>
    <recommendedName>
        <fullName evidence="2">biotin carboxylase</fullName>
        <ecNumber evidence="2">6.3.4.14</ecNumber>
    </recommendedName>
</protein>
<evidence type="ECO:0000313" key="12">
    <source>
        <dbReference type="Proteomes" id="UP000297853"/>
    </source>
</evidence>
<dbReference type="EMBL" id="SOGQ01000009">
    <property type="protein sequence ID" value="TFD05323.1"/>
    <property type="molecule type" value="Genomic_DNA"/>
</dbReference>
<dbReference type="PROSITE" id="PS00188">
    <property type="entry name" value="BIOTIN"/>
    <property type="match status" value="1"/>
</dbReference>
<dbReference type="Pfam" id="PF00289">
    <property type="entry name" value="Biotin_carb_N"/>
    <property type="match status" value="1"/>
</dbReference>
<evidence type="ECO:0000259" key="9">
    <source>
        <dbReference type="PROSITE" id="PS50975"/>
    </source>
</evidence>
<dbReference type="InterPro" id="IPR050856">
    <property type="entry name" value="Biotin_carboxylase_complex"/>
</dbReference>
<feature type="compositionally biased region" description="Polar residues" evidence="8">
    <location>
        <begin position="1"/>
        <end position="16"/>
    </location>
</feature>
<dbReference type="PANTHER" id="PTHR18866">
    <property type="entry name" value="CARBOXYLASE:PYRUVATE/ACETYL-COA/PROPIONYL-COA CARBOXYLASE"/>
    <property type="match status" value="1"/>
</dbReference>
<dbReference type="InterPro" id="IPR011054">
    <property type="entry name" value="Rudment_hybrid_motif"/>
</dbReference>
<evidence type="ECO:0000256" key="5">
    <source>
        <dbReference type="ARBA" id="ARBA00022840"/>
    </source>
</evidence>
<dbReference type="Pfam" id="PF02786">
    <property type="entry name" value="CPSase_L_D2"/>
    <property type="match status" value="1"/>
</dbReference>
<dbReference type="InterPro" id="IPR005482">
    <property type="entry name" value="Biotin_COase_C"/>
</dbReference>
<proteinExistence type="predicted"/>
<dbReference type="PANTHER" id="PTHR18866:SF33">
    <property type="entry name" value="METHYLCROTONOYL-COA CARBOXYLASE SUBUNIT ALPHA, MITOCHONDRIAL-RELATED"/>
    <property type="match status" value="1"/>
</dbReference>
<evidence type="ECO:0000256" key="7">
    <source>
        <dbReference type="PROSITE-ProRule" id="PRU00409"/>
    </source>
</evidence>
<dbReference type="InterPro" id="IPR001882">
    <property type="entry name" value="Biotin_BS"/>
</dbReference>
<evidence type="ECO:0000256" key="1">
    <source>
        <dbReference type="ARBA" id="ARBA00001953"/>
    </source>
</evidence>
<dbReference type="PROSITE" id="PS50975">
    <property type="entry name" value="ATP_GRASP"/>
    <property type="match status" value="1"/>
</dbReference>
<dbReference type="EC" id="6.3.4.14" evidence="2"/>
<dbReference type="SUPFAM" id="SSF51230">
    <property type="entry name" value="Single hybrid motif"/>
    <property type="match status" value="1"/>
</dbReference>
<evidence type="ECO:0000256" key="6">
    <source>
        <dbReference type="ARBA" id="ARBA00023267"/>
    </source>
</evidence>
<dbReference type="SUPFAM" id="SSF52440">
    <property type="entry name" value="PreATP-grasp domain"/>
    <property type="match status" value="1"/>
</dbReference>
<dbReference type="InterPro" id="IPR000089">
    <property type="entry name" value="Biotin_lipoyl"/>
</dbReference>
<evidence type="ECO:0000259" key="10">
    <source>
        <dbReference type="PROSITE" id="PS50979"/>
    </source>
</evidence>
<dbReference type="InterPro" id="IPR048429">
    <property type="entry name" value="MCC_alpha_BT"/>
</dbReference>
<dbReference type="InterPro" id="IPR011764">
    <property type="entry name" value="Biotin_carboxylation_dom"/>
</dbReference>
<dbReference type="SMART" id="SM00878">
    <property type="entry name" value="Biotin_carb_C"/>
    <property type="match status" value="1"/>
</dbReference>
<dbReference type="Gene3D" id="3.30.470.20">
    <property type="entry name" value="ATP-grasp fold, B domain"/>
    <property type="match status" value="1"/>
</dbReference>
<dbReference type="InterPro" id="IPR011053">
    <property type="entry name" value="Single_hybrid_motif"/>
</dbReference>
<evidence type="ECO:0000256" key="2">
    <source>
        <dbReference type="ARBA" id="ARBA00013263"/>
    </source>
</evidence>
<dbReference type="RefSeq" id="WP_134426988.1">
    <property type="nucleotide sequence ID" value="NZ_SOGQ01000009.1"/>
</dbReference>
<gene>
    <name evidence="11" type="ORF">E3T28_00885</name>
</gene>
<keyword evidence="4 7" id="KW-0547">Nucleotide-binding</keyword>
<evidence type="ECO:0000256" key="8">
    <source>
        <dbReference type="SAM" id="MobiDB-lite"/>
    </source>
</evidence>
<dbReference type="Proteomes" id="UP000297853">
    <property type="component" value="Unassembled WGS sequence"/>
</dbReference>
<dbReference type="CDD" id="cd06850">
    <property type="entry name" value="biotinyl_domain"/>
    <property type="match status" value="1"/>
</dbReference>
<feature type="domain" description="ATP-grasp" evidence="9">
    <location>
        <begin position="141"/>
        <end position="341"/>
    </location>
</feature>
<dbReference type="Gene3D" id="2.40.50.100">
    <property type="match status" value="1"/>
</dbReference>
<dbReference type="SUPFAM" id="SSF51246">
    <property type="entry name" value="Rudiment single hybrid motif"/>
    <property type="match status" value="1"/>
</dbReference>
<dbReference type="InterPro" id="IPR005481">
    <property type="entry name" value="BC-like_N"/>
</dbReference>
<keyword evidence="5 7" id="KW-0067">ATP-binding</keyword>
<evidence type="ECO:0000256" key="4">
    <source>
        <dbReference type="ARBA" id="ARBA00022741"/>
    </source>
</evidence>